<feature type="region of interest" description="Disordered" evidence="1">
    <location>
        <begin position="1"/>
        <end position="42"/>
    </location>
</feature>
<proteinExistence type="predicted"/>
<keyword evidence="4" id="KW-1185">Reference proteome</keyword>
<sequence length="747" mass="79784">MSEEGKEQETQAPLVTETAVESTSANGVIPQNGQCGGSDESTAVHNREWISMENLKTLLRERLTELASKAGSGSSSRTTAPLERSQGEGLLTSVKQQENAEDEGDPEGGCESGHGPDGCNAALILHDILKSRQVAADDLESYRGKLPSLGALLHEEGLCKPCVFANKANKQCLNGMACLFCHHFHKEKRKRARKSRAQQKHQSSPDGVSPVSFSCPDPHFAPFLHPGSAHRGNGLRPHVPIRLPMPPALRTPFFPGCFTAVEGPRSVVGSPDSLPALLPEGGGSQFRTKSCTANQPPPPPPPPPGLHKLAMTDASSWNLKGQTPINLSKKNDLELCPTLLTGGRCLQSLRSTSRQFHVSGRREAASPAACSGGRCGSLKKENSHAKRSTTGTALFQEITAPERNSSLQPAVESPANPDAVACTTISNASNHLRSVAERKHPDSKNAVHEKPTSHASNIHRGLSYECKADSPNRGNGWLPAGSHSGQGDLASAVANGVSCGPSFESSVVDLNRANSCRAQEFRRVDLQKADHDEGHCYQKRQDRVELRPSAAEDVPAAEDSWFRERNCFFNGVPTEARPPQNTAIAGGCSHVSSPNRSEYVLGGRGNDSRNAVSSLLRTAPDPVDGKSESIRGLQDNDNQESEGVVQHPPFMGDGENAKDDLAKSALGRLNRDELVHLMDLIVCALAAQNHPAFARPQMDANRGEHLDSQIGSSTSGKFDPELDEAGKQEDGESASTSFSFPGGLALC</sequence>
<feature type="compositionally biased region" description="Basic and acidic residues" evidence="1">
    <location>
        <begin position="437"/>
        <end position="452"/>
    </location>
</feature>
<dbReference type="EMBL" id="LN714486">
    <property type="protein sequence ID" value="CEL69935.1"/>
    <property type="molecule type" value="Genomic_DNA"/>
</dbReference>
<dbReference type="OrthoDB" id="342143at2759"/>
<evidence type="ECO:0000313" key="2">
    <source>
        <dbReference type="EMBL" id="CBZ55208.1"/>
    </source>
</evidence>
<dbReference type="VEuPathDB" id="ToxoDB:NCLIV_056320"/>
<gene>
    <name evidence="3" type="ORF">BN1204_056320</name>
    <name evidence="2" type="ORF">NCLIV_056320</name>
</gene>
<feature type="region of interest" description="Disordered" evidence="1">
    <location>
        <begin position="704"/>
        <end position="747"/>
    </location>
</feature>
<evidence type="ECO:0000256" key="1">
    <source>
        <dbReference type="SAM" id="MobiDB-lite"/>
    </source>
</evidence>
<evidence type="ECO:0008006" key="5">
    <source>
        <dbReference type="Google" id="ProtNLM"/>
    </source>
</evidence>
<feature type="compositionally biased region" description="Polar residues" evidence="1">
    <location>
        <begin position="285"/>
        <end position="294"/>
    </location>
</feature>
<feature type="region of interest" description="Disordered" evidence="1">
    <location>
        <begin position="437"/>
        <end position="460"/>
    </location>
</feature>
<evidence type="ECO:0000313" key="4">
    <source>
        <dbReference type="Proteomes" id="UP000007494"/>
    </source>
</evidence>
<dbReference type="EMBL" id="FR823392">
    <property type="protein sequence ID" value="CBZ55208.1"/>
    <property type="molecule type" value="Genomic_DNA"/>
</dbReference>
<dbReference type="Proteomes" id="UP000007494">
    <property type="component" value="Chromosome XI"/>
</dbReference>
<dbReference type="RefSeq" id="XP_003885236.1">
    <property type="nucleotide sequence ID" value="XM_003885187.1"/>
</dbReference>
<dbReference type="OMA" id="NKANKQC"/>
<feature type="compositionally biased region" description="Polar residues" evidence="1">
    <location>
        <begin position="19"/>
        <end position="42"/>
    </location>
</feature>
<feature type="region of interest" description="Disordered" evidence="1">
    <location>
        <begin position="191"/>
        <end position="211"/>
    </location>
</feature>
<dbReference type="eggNOG" id="ENOG502SDS5">
    <property type="taxonomic scope" value="Eukaryota"/>
</dbReference>
<organism evidence="2 4">
    <name type="scientific">Neospora caninum (strain Liverpool)</name>
    <dbReference type="NCBI Taxonomy" id="572307"/>
    <lineage>
        <taxon>Eukaryota</taxon>
        <taxon>Sar</taxon>
        <taxon>Alveolata</taxon>
        <taxon>Apicomplexa</taxon>
        <taxon>Conoidasida</taxon>
        <taxon>Coccidia</taxon>
        <taxon>Eucoccidiorida</taxon>
        <taxon>Eimeriorina</taxon>
        <taxon>Sarcocystidae</taxon>
        <taxon>Neospora</taxon>
    </lineage>
</organism>
<feature type="compositionally biased region" description="Pro residues" evidence="1">
    <location>
        <begin position="295"/>
        <end position="305"/>
    </location>
</feature>
<reference evidence="2" key="2">
    <citation type="submission" date="2011-03" db="EMBL/GenBank/DDBJ databases">
        <title>Comparative genomics and transcriptomics of Neospora caninum and Toxoplasma gondii.</title>
        <authorList>
            <person name="Reid A.J."/>
            <person name="Sohal A."/>
            <person name="Harris D."/>
            <person name="Quail M."/>
            <person name="Sanders M."/>
            <person name="Berriman M."/>
            <person name="Wastling J.M."/>
            <person name="Pain A."/>
        </authorList>
    </citation>
    <scope>NUCLEOTIDE SEQUENCE</scope>
    <source>
        <strain evidence="2">Liverpool</strain>
    </source>
</reference>
<protein>
    <recommendedName>
        <fullName evidence="5">C3H1-type domain-containing protein</fullName>
    </recommendedName>
</protein>
<feature type="region of interest" description="Disordered" evidence="1">
    <location>
        <begin position="279"/>
        <end position="308"/>
    </location>
</feature>
<reference evidence="3" key="4">
    <citation type="journal article" date="2015" name="PLoS ONE">
        <title>Comprehensive Evaluation of Toxoplasma gondii VEG and Neospora caninum LIV Genomes with Tachyzoite Stage Transcriptome and Proteome Defines Novel Transcript Features.</title>
        <authorList>
            <person name="Ramaprasad A."/>
            <person name="Mourier T."/>
            <person name="Naeem R."/>
            <person name="Malas T.B."/>
            <person name="Moussa E."/>
            <person name="Panigrahi A."/>
            <person name="Vermont S.J."/>
            <person name="Otto T.D."/>
            <person name="Wastling J."/>
            <person name="Pain A."/>
        </authorList>
    </citation>
    <scope>NUCLEOTIDE SEQUENCE</scope>
    <source>
        <strain evidence="3">Liverpool</strain>
    </source>
</reference>
<feature type="region of interest" description="Disordered" evidence="1">
    <location>
        <begin position="66"/>
        <end position="89"/>
    </location>
</feature>
<feature type="compositionally biased region" description="Basic and acidic residues" evidence="1">
    <location>
        <begin position="718"/>
        <end position="730"/>
    </location>
</feature>
<feature type="region of interest" description="Disordered" evidence="1">
    <location>
        <begin position="617"/>
        <end position="652"/>
    </location>
</feature>
<feature type="region of interest" description="Disordered" evidence="1">
    <location>
        <begin position="357"/>
        <end position="391"/>
    </location>
</feature>
<accession>F0VNB2</accession>
<name>F0VNB2_NEOCL</name>
<reference evidence="4" key="3">
    <citation type="journal article" date="2012" name="PLoS Pathog.">
        <title>Comparative genomics of the apicomplexan parasites Toxoplasma gondii and Neospora caninum: Coccidia differing in host range and transmission strategy.</title>
        <authorList>
            <person name="Reid A.J."/>
            <person name="Vermont S.J."/>
            <person name="Cotton J.A."/>
            <person name="Harris D."/>
            <person name="Hill-Cawthorne G.A."/>
            <person name="Konen-Waisman S."/>
            <person name="Latham S.M."/>
            <person name="Mourier T."/>
            <person name="Norton R."/>
            <person name="Quail M.A."/>
            <person name="Sanders M."/>
            <person name="Shanmugam D."/>
            <person name="Sohal A."/>
            <person name="Wasmuth J.D."/>
            <person name="Brunk B."/>
            <person name="Grigg M.E."/>
            <person name="Howard J.C."/>
            <person name="Parkinson J."/>
            <person name="Roos D.S."/>
            <person name="Trees A.J."/>
            <person name="Berriman M."/>
            <person name="Pain A."/>
            <person name="Wastling J.M."/>
        </authorList>
    </citation>
    <scope>NUCLEOTIDE SEQUENCE [LARGE SCALE GENOMIC DNA]</scope>
    <source>
        <strain evidence="4">Liverpool</strain>
    </source>
</reference>
<evidence type="ECO:0000313" key="3">
    <source>
        <dbReference type="EMBL" id="CEL69935.1"/>
    </source>
</evidence>
<reference evidence="2" key="1">
    <citation type="submission" date="2011-02" db="EMBL/GenBank/DDBJ databases">
        <authorList>
            <person name="Aslett M."/>
        </authorList>
    </citation>
    <scope>NUCLEOTIDE SEQUENCE</scope>
    <source>
        <strain evidence="2">Liverpool</strain>
    </source>
</reference>
<dbReference type="AlphaFoldDB" id="F0VNB2"/>
<dbReference type="GeneID" id="13446923"/>
<dbReference type="InParanoid" id="F0VNB2"/>